<dbReference type="EMBL" id="JASBWR010000036">
    <property type="protein sequence ID" value="KAJ9105046.1"/>
    <property type="molecule type" value="Genomic_DNA"/>
</dbReference>
<protein>
    <submittedName>
        <fullName evidence="1">Uncharacterized protein</fullName>
    </submittedName>
</protein>
<evidence type="ECO:0000313" key="2">
    <source>
        <dbReference type="Proteomes" id="UP001241377"/>
    </source>
</evidence>
<sequence length="467" mass="49831">MVAFKILAPFAVFAASLASATPTPRDLKARWYFPAEVDVLTATVKDLQEFLSNGTITSVQLTQHYLDRIANDNHAGLNLRAVIETAPYDSVMAIAQAFDDERANGTVRSGLHGIPMLFKDNIDTDVELGMNTTAGGFALLGSVVPSDAPVSAKLRKAGVIVIGKANLSQYANFKGNITNGWQVIGVIPISSTQDTTGPMAKSAYDAALILENMVGYDVNDTATYAAVNHTETNYTQYTLAPYATFQGMKLGVPRDFFNETLSGNPPEINVAVNAAIAKIQSLGASIQDPAELPSFQEYLYSNNETIVLQNDFKVDFGNYMSNLISSQVRTLEDVINFNDANADIEFAPGECCQQTMIASFGTPGTNSSEYLAARAADVMLGATNGIDAVLDQYGLDALILPSEGFSTGPPAIVGYPIVTVPLGTLNSTGAPFGLSFIGRKWSEPTLIALMAAYEASFPPRAVPAQLM</sequence>
<accession>A0ACC2W1W5</accession>
<gene>
    <name evidence="1" type="ORF">QFC19_003678</name>
</gene>
<keyword evidence="2" id="KW-1185">Reference proteome</keyword>
<name>A0ACC2W1W5_9TREE</name>
<evidence type="ECO:0000313" key="1">
    <source>
        <dbReference type="EMBL" id="KAJ9105046.1"/>
    </source>
</evidence>
<dbReference type="Proteomes" id="UP001241377">
    <property type="component" value="Unassembled WGS sequence"/>
</dbReference>
<reference evidence="1" key="1">
    <citation type="submission" date="2023-04" db="EMBL/GenBank/DDBJ databases">
        <title>Draft Genome sequencing of Naganishia species isolated from polar environments using Oxford Nanopore Technology.</title>
        <authorList>
            <person name="Leo P."/>
            <person name="Venkateswaran K."/>
        </authorList>
    </citation>
    <scope>NUCLEOTIDE SEQUENCE</scope>
    <source>
        <strain evidence="1">MNA-CCFEE 5261</strain>
    </source>
</reference>
<comment type="caution">
    <text evidence="1">The sequence shown here is derived from an EMBL/GenBank/DDBJ whole genome shotgun (WGS) entry which is preliminary data.</text>
</comment>
<organism evidence="1 2">
    <name type="scientific">Naganishia cerealis</name>
    <dbReference type="NCBI Taxonomy" id="610337"/>
    <lineage>
        <taxon>Eukaryota</taxon>
        <taxon>Fungi</taxon>
        <taxon>Dikarya</taxon>
        <taxon>Basidiomycota</taxon>
        <taxon>Agaricomycotina</taxon>
        <taxon>Tremellomycetes</taxon>
        <taxon>Filobasidiales</taxon>
        <taxon>Filobasidiaceae</taxon>
        <taxon>Naganishia</taxon>
    </lineage>
</organism>
<proteinExistence type="predicted"/>